<dbReference type="HAMAP" id="MF_00651">
    <property type="entry name" value="Nuclease_YqgF"/>
    <property type="match status" value="1"/>
</dbReference>
<evidence type="ECO:0000256" key="1">
    <source>
        <dbReference type="ARBA" id="ARBA00022490"/>
    </source>
</evidence>
<dbReference type="GO" id="GO:0000967">
    <property type="term" value="P:rRNA 5'-end processing"/>
    <property type="evidence" value="ECO:0007669"/>
    <property type="project" value="UniProtKB-UniRule"/>
</dbReference>
<evidence type="ECO:0000256" key="5">
    <source>
        <dbReference type="HAMAP-Rule" id="MF_00651"/>
    </source>
</evidence>
<evidence type="ECO:0000259" key="6">
    <source>
        <dbReference type="SMART" id="SM00732"/>
    </source>
</evidence>
<name>A0A2H0V985_9BACT</name>
<keyword evidence="1 5" id="KW-0963">Cytoplasm</keyword>
<evidence type="ECO:0000313" key="7">
    <source>
        <dbReference type="EMBL" id="PIR94890.1"/>
    </source>
</evidence>
<dbReference type="SUPFAM" id="SSF53098">
    <property type="entry name" value="Ribonuclease H-like"/>
    <property type="match status" value="1"/>
</dbReference>
<dbReference type="NCBIfam" id="TIGR00250">
    <property type="entry name" value="RNAse_H_YqgF"/>
    <property type="match status" value="1"/>
</dbReference>
<keyword evidence="4 5" id="KW-0378">Hydrolase</keyword>
<dbReference type="PANTHER" id="PTHR33317">
    <property type="entry name" value="POLYNUCLEOTIDYL TRANSFERASE, RIBONUCLEASE H-LIKE SUPERFAMILY PROTEIN"/>
    <property type="match status" value="1"/>
</dbReference>
<dbReference type="Pfam" id="PF03652">
    <property type="entry name" value="RuvX"/>
    <property type="match status" value="1"/>
</dbReference>
<comment type="caution">
    <text evidence="7">The sequence shown here is derived from an EMBL/GenBank/DDBJ whole genome shotgun (WGS) entry which is preliminary data.</text>
</comment>
<dbReference type="InterPro" id="IPR005227">
    <property type="entry name" value="YqgF"/>
</dbReference>
<dbReference type="Proteomes" id="UP000228614">
    <property type="component" value="Unassembled WGS sequence"/>
</dbReference>
<accession>A0A2H0V985</accession>
<evidence type="ECO:0000256" key="4">
    <source>
        <dbReference type="ARBA" id="ARBA00022801"/>
    </source>
</evidence>
<dbReference type="GO" id="GO:0005829">
    <property type="term" value="C:cytosol"/>
    <property type="evidence" value="ECO:0007669"/>
    <property type="project" value="TreeGrafter"/>
</dbReference>
<evidence type="ECO:0000256" key="3">
    <source>
        <dbReference type="ARBA" id="ARBA00022722"/>
    </source>
</evidence>
<comment type="similarity">
    <text evidence="5">Belongs to the YqgF HJR family.</text>
</comment>
<comment type="subcellular location">
    <subcellularLocation>
        <location evidence="5">Cytoplasm</location>
    </subcellularLocation>
</comment>
<dbReference type="InterPro" id="IPR012337">
    <property type="entry name" value="RNaseH-like_sf"/>
</dbReference>
<dbReference type="GO" id="GO:0004518">
    <property type="term" value="F:nuclease activity"/>
    <property type="evidence" value="ECO:0007669"/>
    <property type="project" value="UniProtKB-KW"/>
</dbReference>
<keyword evidence="3 5" id="KW-0540">Nuclease</keyword>
<dbReference type="AlphaFoldDB" id="A0A2H0V985"/>
<sequence length="129" mass="14284">MKYLGIDYGTKRIGLAFGDAETKTAVVFGTVKNIDEIISVINKEEVDAVVIGKPYSIVNVAHDLPENFRTFINELTSKLPEKVKIIFEDERLSSKYADSLFGGKKDKASRDEIAAVSILQGYLDKIANI</sequence>
<comment type="function">
    <text evidence="5">Could be a nuclease involved in processing of the 5'-end of pre-16S rRNA.</text>
</comment>
<dbReference type="Gene3D" id="3.30.420.140">
    <property type="entry name" value="YqgF/RNase H-like domain"/>
    <property type="match status" value="1"/>
</dbReference>
<keyword evidence="2 5" id="KW-0690">Ribosome biogenesis</keyword>
<dbReference type="SMART" id="SM00732">
    <property type="entry name" value="YqgFc"/>
    <property type="match status" value="1"/>
</dbReference>
<dbReference type="PANTHER" id="PTHR33317:SF4">
    <property type="entry name" value="POLYNUCLEOTIDYL TRANSFERASE, RIBONUCLEASE H-LIKE SUPERFAMILY PROTEIN"/>
    <property type="match status" value="1"/>
</dbReference>
<dbReference type="InterPro" id="IPR037027">
    <property type="entry name" value="YqgF/RNaseH-like_dom_sf"/>
</dbReference>
<proteinExistence type="inferred from homology"/>
<dbReference type="EC" id="3.1.-.-" evidence="5"/>
<gene>
    <name evidence="7" type="ORF">COT95_01760</name>
</gene>
<evidence type="ECO:0000313" key="8">
    <source>
        <dbReference type="Proteomes" id="UP000228614"/>
    </source>
</evidence>
<evidence type="ECO:0000256" key="2">
    <source>
        <dbReference type="ARBA" id="ARBA00022517"/>
    </source>
</evidence>
<dbReference type="EMBL" id="PFAN01000086">
    <property type="protein sequence ID" value="PIR94890.1"/>
    <property type="molecule type" value="Genomic_DNA"/>
</dbReference>
<dbReference type="InterPro" id="IPR006641">
    <property type="entry name" value="YqgF/RNaseH-like_dom"/>
</dbReference>
<reference evidence="8" key="1">
    <citation type="submission" date="2017-09" db="EMBL/GenBank/DDBJ databases">
        <title>Depth-based differentiation of microbial function through sediment-hosted aquifers and enrichment of novel symbionts in the deep terrestrial subsurface.</title>
        <authorList>
            <person name="Probst A.J."/>
            <person name="Ladd B."/>
            <person name="Jarett J.K."/>
            <person name="Geller-Mcgrath D.E."/>
            <person name="Sieber C.M.K."/>
            <person name="Emerson J.B."/>
            <person name="Anantharaman K."/>
            <person name="Thomas B.C."/>
            <person name="Malmstrom R."/>
            <person name="Stieglmeier M."/>
            <person name="Klingl A."/>
            <person name="Woyke T."/>
            <person name="Ryan C.M."/>
            <person name="Banfield J.F."/>
        </authorList>
    </citation>
    <scope>NUCLEOTIDE SEQUENCE [LARGE SCALE GENOMIC DNA]</scope>
</reference>
<feature type="domain" description="YqgF/RNase H-like" evidence="6">
    <location>
        <begin position="1"/>
        <end position="97"/>
    </location>
</feature>
<dbReference type="CDD" id="cd16964">
    <property type="entry name" value="YqgF"/>
    <property type="match status" value="1"/>
</dbReference>
<protein>
    <recommendedName>
        <fullName evidence="5">Putative pre-16S rRNA nuclease</fullName>
        <ecNumber evidence="5">3.1.-.-</ecNumber>
    </recommendedName>
</protein>
<organism evidence="7 8">
    <name type="scientific">Candidatus Falkowbacteria bacterium CG10_big_fil_rev_8_21_14_0_10_37_6</name>
    <dbReference type="NCBI Taxonomy" id="1974563"/>
    <lineage>
        <taxon>Bacteria</taxon>
        <taxon>Candidatus Falkowiibacteriota</taxon>
    </lineage>
</organism>
<dbReference type="GO" id="GO:0016788">
    <property type="term" value="F:hydrolase activity, acting on ester bonds"/>
    <property type="evidence" value="ECO:0007669"/>
    <property type="project" value="UniProtKB-UniRule"/>
</dbReference>